<evidence type="ECO:0000256" key="1">
    <source>
        <dbReference type="ARBA" id="ARBA00004613"/>
    </source>
</evidence>
<keyword evidence="10" id="KW-1185">Reference proteome</keyword>
<feature type="chain" id="PRO_5043031243" evidence="8">
    <location>
        <begin position="30"/>
        <end position="375"/>
    </location>
</feature>
<protein>
    <submittedName>
        <fullName evidence="9">GDSL lipase/esterase</fullName>
    </submittedName>
</protein>
<evidence type="ECO:0000256" key="8">
    <source>
        <dbReference type="SAM" id="SignalP"/>
    </source>
</evidence>
<dbReference type="AlphaFoldDB" id="A0AAN8UQA2"/>
<sequence length="375" mass="41992">MGNTSASIFNLLSFLLLIQIGFLVDMFEAQPFTALYTFGDSNMAPQSASSGKSHMPYGIDLPYHLYHVGFSNGLSISDFLDDLLGFKPGIPYLEADDATKMNGSESGFNYAYGSATIRPPRGPTTGLSMEMARQVNLFEETLYRYIETTVENKTLYLSLALFAVSIGNNDLMHLVPRADHNETKFDLYLDHLMGNLTVQFKRLYELGARRFLVFNIGPLGCYPIWLTTTSDSKAKCNEDINRLVSLYNGKLADKMDYLNCELSSSTFTIANTYKLVHEIINTRKYGFSDVTNSCCPVQSPGGFCVHMGVPCLDRKKTLFWDKLHLTEAANKILVTKCYSGDGDICFPWSIRDLQKTLVSESSMLLNVFCDLIAKF</sequence>
<dbReference type="InterPro" id="IPR051238">
    <property type="entry name" value="GDSL_esterase/lipase"/>
</dbReference>
<proteinExistence type="inferred from homology"/>
<keyword evidence="7" id="KW-0443">Lipid metabolism</keyword>
<keyword evidence="6" id="KW-0442">Lipid degradation</keyword>
<dbReference type="SUPFAM" id="SSF52266">
    <property type="entry name" value="SGNH hydrolase"/>
    <property type="match status" value="1"/>
</dbReference>
<keyword evidence="4 8" id="KW-0732">Signal</keyword>
<dbReference type="PANTHER" id="PTHR45650:SF43">
    <property type="entry name" value="GDSL ESTERASE_LIPASE 7-LIKE"/>
    <property type="match status" value="1"/>
</dbReference>
<keyword evidence="5" id="KW-0378">Hydrolase</keyword>
<dbReference type="GO" id="GO:0005576">
    <property type="term" value="C:extracellular region"/>
    <property type="evidence" value="ECO:0007669"/>
    <property type="project" value="UniProtKB-SubCell"/>
</dbReference>
<reference evidence="9 10" key="1">
    <citation type="submission" date="2023-12" db="EMBL/GenBank/DDBJ databases">
        <title>A high-quality genome assembly for Dillenia turbinata (Dilleniales).</title>
        <authorList>
            <person name="Chanderbali A."/>
        </authorList>
    </citation>
    <scope>NUCLEOTIDE SEQUENCE [LARGE SCALE GENOMIC DNA]</scope>
    <source>
        <strain evidence="9">LSX21</strain>
        <tissue evidence="9">Leaf</tissue>
    </source>
</reference>
<name>A0AAN8UQA2_9MAGN</name>
<organism evidence="9 10">
    <name type="scientific">Dillenia turbinata</name>
    <dbReference type="NCBI Taxonomy" id="194707"/>
    <lineage>
        <taxon>Eukaryota</taxon>
        <taxon>Viridiplantae</taxon>
        <taxon>Streptophyta</taxon>
        <taxon>Embryophyta</taxon>
        <taxon>Tracheophyta</taxon>
        <taxon>Spermatophyta</taxon>
        <taxon>Magnoliopsida</taxon>
        <taxon>eudicotyledons</taxon>
        <taxon>Gunneridae</taxon>
        <taxon>Pentapetalae</taxon>
        <taxon>Dilleniales</taxon>
        <taxon>Dilleniaceae</taxon>
        <taxon>Dillenia</taxon>
    </lineage>
</organism>
<evidence type="ECO:0000313" key="9">
    <source>
        <dbReference type="EMBL" id="KAK6917044.1"/>
    </source>
</evidence>
<dbReference type="PANTHER" id="PTHR45650">
    <property type="entry name" value="GDSL-LIKE LIPASE/ACYLHYDROLASE-RELATED"/>
    <property type="match status" value="1"/>
</dbReference>
<dbReference type="InterPro" id="IPR001087">
    <property type="entry name" value="GDSL"/>
</dbReference>
<evidence type="ECO:0000256" key="5">
    <source>
        <dbReference type="ARBA" id="ARBA00022801"/>
    </source>
</evidence>
<dbReference type="Gene3D" id="3.40.50.1110">
    <property type="entry name" value="SGNH hydrolase"/>
    <property type="match status" value="1"/>
</dbReference>
<dbReference type="Proteomes" id="UP001370490">
    <property type="component" value="Unassembled WGS sequence"/>
</dbReference>
<dbReference type="GO" id="GO:0016788">
    <property type="term" value="F:hydrolase activity, acting on ester bonds"/>
    <property type="evidence" value="ECO:0007669"/>
    <property type="project" value="InterPro"/>
</dbReference>
<comment type="subcellular location">
    <subcellularLocation>
        <location evidence="1">Secreted</location>
    </subcellularLocation>
</comment>
<accession>A0AAN8UQA2</accession>
<gene>
    <name evidence="9" type="ORF">RJ641_017795</name>
</gene>
<dbReference type="InterPro" id="IPR036514">
    <property type="entry name" value="SGNH_hydro_sf"/>
</dbReference>
<comment type="caution">
    <text evidence="9">The sequence shown here is derived from an EMBL/GenBank/DDBJ whole genome shotgun (WGS) entry which is preliminary data.</text>
</comment>
<dbReference type="GO" id="GO:0016042">
    <property type="term" value="P:lipid catabolic process"/>
    <property type="evidence" value="ECO:0007669"/>
    <property type="project" value="UniProtKB-KW"/>
</dbReference>
<dbReference type="Pfam" id="PF00657">
    <property type="entry name" value="Lipase_GDSL"/>
    <property type="match status" value="1"/>
</dbReference>
<evidence type="ECO:0000256" key="3">
    <source>
        <dbReference type="ARBA" id="ARBA00022525"/>
    </source>
</evidence>
<evidence type="ECO:0000313" key="10">
    <source>
        <dbReference type="Proteomes" id="UP001370490"/>
    </source>
</evidence>
<comment type="similarity">
    <text evidence="2">Belongs to the 'GDSL' lipolytic enzyme family.</text>
</comment>
<evidence type="ECO:0000256" key="2">
    <source>
        <dbReference type="ARBA" id="ARBA00008668"/>
    </source>
</evidence>
<evidence type="ECO:0000256" key="6">
    <source>
        <dbReference type="ARBA" id="ARBA00022963"/>
    </source>
</evidence>
<dbReference type="EMBL" id="JBAMMX010000023">
    <property type="protein sequence ID" value="KAK6917044.1"/>
    <property type="molecule type" value="Genomic_DNA"/>
</dbReference>
<evidence type="ECO:0000256" key="4">
    <source>
        <dbReference type="ARBA" id="ARBA00022729"/>
    </source>
</evidence>
<evidence type="ECO:0000256" key="7">
    <source>
        <dbReference type="ARBA" id="ARBA00023098"/>
    </source>
</evidence>
<feature type="signal peptide" evidence="8">
    <location>
        <begin position="1"/>
        <end position="29"/>
    </location>
</feature>
<keyword evidence="3" id="KW-0964">Secreted</keyword>